<gene>
    <name evidence="2" type="ORF">FJM67_13970</name>
</gene>
<dbReference type="Pfam" id="PF13490">
    <property type="entry name" value="zf-HC2"/>
    <property type="match status" value="1"/>
</dbReference>
<evidence type="ECO:0000259" key="1">
    <source>
        <dbReference type="Pfam" id="PF13490"/>
    </source>
</evidence>
<protein>
    <submittedName>
        <fullName evidence="2">Zf-HC2 domain-containing protein</fullName>
    </submittedName>
</protein>
<keyword evidence="3" id="KW-1185">Reference proteome</keyword>
<dbReference type="Proteomes" id="UP000315901">
    <property type="component" value="Unassembled WGS sequence"/>
</dbReference>
<dbReference type="AlphaFoldDB" id="A0A501WIH9"/>
<dbReference type="RefSeq" id="WP_140590462.1">
    <property type="nucleotide sequence ID" value="NZ_VFRR01000038.1"/>
</dbReference>
<name>A0A501WIH9_9GAMM</name>
<evidence type="ECO:0000313" key="2">
    <source>
        <dbReference type="EMBL" id="TPE47914.1"/>
    </source>
</evidence>
<sequence>MKCTQATQLLSQKMERHLSTKEHVSLKLHTAMCPACRRFGEQMEQLRDISKTFVSQPDNNPSATDEKSH</sequence>
<dbReference type="OrthoDB" id="8374021at2"/>
<feature type="domain" description="Putative zinc-finger" evidence="1">
    <location>
        <begin position="3"/>
        <end position="37"/>
    </location>
</feature>
<proteinExistence type="predicted"/>
<comment type="caution">
    <text evidence="2">The sequence shown here is derived from an EMBL/GenBank/DDBJ whole genome shotgun (WGS) entry which is preliminary data.</text>
</comment>
<evidence type="ECO:0000313" key="3">
    <source>
        <dbReference type="Proteomes" id="UP000315901"/>
    </source>
</evidence>
<accession>A0A501WIH9</accession>
<reference evidence="2 3" key="1">
    <citation type="submission" date="2019-06" db="EMBL/GenBank/DDBJ databases">
        <title>A novel bacterium of genus Marinomonas, isolated from coastal sand.</title>
        <authorList>
            <person name="Huang H."/>
            <person name="Mo K."/>
            <person name="Hu Y."/>
        </authorList>
    </citation>
    <scope>NUCLEOTIDE SEQUENCE [LARGE SCALE GENOMIC DNA]</scope>
    <source>
        <strain evidence="2 3">HB171799</strain>
    </source>
</reference>
<dbReference type="EMBL" id="VFRR01000038">
    <property type="protein sequence ID" value="TPE47914.1"/>
    <property type="molecule type" value="Genomic_DNA"/>
</dbReference>
<dbReference type="InterPro" id="IPR027383">
    <property type="entry name" value="Znf_put"/>
</dbReference>
<organism evidence="2 3">
    <name type="scientific">Maribrevibacterium harenarium</name>
    <dbReference type="NCBI Taxonomy" id="2589817"/>
    <lineage>
        <taxon>Bacteria</taxon>
        <taxon>Pseudomonadati</taxon>
        <taxon>Pseudomonadota</taxon>
        <taxon>Gammaproteobacteria</taxon>
        <taxon>Oceanospirillales</taxon>
        <taxon>Oceanospirillaceae</taxon>
        <taxon>Maribrevibacterium</taxon>
    </lineage>
</organism>